<evidence type="ECO:0000313" key="2">
    <source>
        <dbReference type="Proteomes" id="UP000515153"/>
    </source>
</evidence>
<dbReference type="AlphaFoldDB" id="A0A6P8AR22"/>
<dbReference type="KEGG" id="pgri:PgNI_11907"/>
<proteinExistence type="predicted"/>
<feature type="region of interest" description="Disordered" evidence="1">
    <location>
        <begin position="1"/>
        <end position="34"/>
    </location>
</feature>
<protein>
    <submittedName>
        <fullName evidence="3">Uncharacterized protein</fullName>
    </submittedName>
</protein>
<evidence type="ECO:0000313" key="3">
    <source>
        <dbReference type="RefSeq" id="XP_030977337.1"/>
    </source>
</evidence>
<sequence length="216" mass="23793">MHHTATILKNEEHQHRPVGHSSFPMSPIGRPQTRGLQLETTSPLLVIGATPGVGATDTELTVAVEIRRSTSLPGHRPPLIFFGAAQKTDQAIVPAVCVKYDFLFVSLTGPGRRLSGHRLVLIPVVNNFGVKGPLTTYNVNTITYYVLAKVHSRYNQQKHVNCKYCTLNLFYILYVPKVPYTKFANRGCTAIVLRPSKSAAHESPPCKAGRTCRPAH</sequence>
<keyword evidence="2" id="KW-1185">Reference proteome</keyword>
<gene>
    <name evidence="3" type="ORF">PgNI_11907</name>
</gene>
<name>A0A6P8AR22_PYRGI</name>
<organism evidence="2 3">
    <name type="scientific">Pyricularia grisea</name>
    <name type="common">Crabgrass-specific blast fungus</name>
    <name type="synonym">Magnaporthe grisea</name>
    <dbReference type="NCBI Taxonomy" id="148305"/>
    <lineage>
        <taxon>Eukaryota</taxon>
        <taxon>Fungi</taxon>
        <taxon>Dikarya</taxon>
        <taxon>Ascomycota</taxon>
        <taxon>Pezizomycotina</taxon>
        <taxon>Sordariomycetes</taxon>
        <taxon>Sordariomycetidae</taxon>
        <taxon>Magnaporthales</taxon>
        <taxon>Pyriculariaceae</taxon>
        <taxon>Pyricularia</taxon>
    </lineage>
</organism>
<dbReference type="GeneID" id="41966770"/>
<accession>A0A6P8AR22</accession>
<reference evidence="3" key="1">
    <citation type="journal article" date="2019" name="Mol. Biol. Evol.">
        <title>Blast fungal genomes show frequent chromosomal changes, gene gains and losses, and effector gene turnover.</title>
        <authorList>
            <person name="Gomez Luciano L.B."/>
            <person name="Jason Tsai I."/>
            <person name="Chuma I."/>
            <person name="Tosa Y."/>
            <person name="Chen Y.H."/>
            <person name="Li J.Y."/>
            <person name="Li M.Y."/>
            <person name="Jade Lu M.Y."/>
            <person name="Nakayashiki H."/>
            <person name="Li W.H."/>
        </authorList>
    </citation>
    <scope>NUCLEOTIDE SEQUENCE</scope>
    <source>
        <strain evidence="3">NI907</strain>
    </source>
</reference>
<evidence type="ECO:0000256" key="1">
    <source>
        <dbReference type="SAM" id="MobiDB-lite"/>
    </source>
</evidence>
<reference evidence="3" key="3">
    <citation type="submission" date="2025-08" db="UniProtKB">
        <authorList>
            <consortium name="RefSeq"/>
        </authorList>
    </citation>
    <scope>IDENTIFICATION</scope>
    <source>
        <strain evidence="3">NI907</strain>
    </source>
</reference>
<dbReference type="RefSeq" id="XP_030977337.1">
    <property type="nucleotide sequence ID" value="XM_031131865.1"/>
</dbReference>
<dbReference type="Proteomes" id="UP000515153">
    <property type="component" value="Unplaced"/>
</dbReference>
<reference evidence="3" key="2">
    <citation type="submission" date="2019-10" db="EMBL/GenBank/DDBJ databases">
        <authorList>
            <consortium name="NCBI Genome Project"/>
        </authorList>
    </citation>
    <scope>NUCLEOTIDE SEQUENCE</scope>
    <source>
        <strain evidence="3">NI907</strain>
    </source>
</reference>